<feature type="chain" id="PRO_5037296832" description="DUF4412 domain-containing protein" evidence="2">
    <location>
        <begin position="28"/>
        <end position="273"/>
    </location>
</feature>
<keyword evidence="4" id="KW-1185">Reference proteome</keyword>
<evidence type="ECO:0000313" key="4">
    <source>
        <dbReference type="Proteomes" id="UP000622317"/>
    </source>
</evidence>
<evidence type="ECO:0008006" key="5">
    <source>
        <dbReference type="Google" id="ProtNLM"/>
    </source>
</evidence>
<name>A0A927F6D2_9BACT</name>
<evidence type="ECO:0000313" key="3">
    <source>
        <dbReference type="EMBL" id="MBD5778825.1"/>
    </source>
</evidence>
<dbReference type="Proteomes" id="UP000622317">
    <property type="component" value="Unassembled WGS sequence"/>
</dbReference>
<evidence type="ECO:0000256" key="1">
    <source>
        <dbReference type="SAM" id="Coils"/>
    </source>
</evidence>
<dbReference type="EMBL" id="JACYFG010000006">
    <property type="protein sequence ID" value="MBD5778825.1"/>
    <property type="molecule type" value="Genomic_DNA"/>
</dbReference>
<reference evidence="3" key="1">
    <citation type="submission" date="2020-09" db="EMBL/GenBank/DDBJ databases">
        <title>Pelagicoccus enzymogenes sp. nov. with an EPS production, isolated from marine sediment.</title>
        <authorList>
            <person name="Feng X."/>
        </authorList>
    </citation>
    <scope>NUCLEOTIDE SEQUENCE</scope>
    <source>
        <strain evidence="3">NFK12</strain>
    </source>
</reference>
<organism evidence="3 4">
    <name type="scientific">Pelagicoccus enzymogenes</name>
    <dbReference type="NCBI Taxonomy" id="2773457"/>
    <lineage>
        <taxon>Bacteria</taxon>
        <taxon>Pseudomonadati</taxon>
        <taxon>Verrucomicrobiota</taxon>
        <taxon>Opitutia</taxon>
        <taxon>Puniceicoccales</taxon>
        <taxon>Pelagicoccaceae</taxon>
        <taxon>Pelagicoccus</taxon>
    </lineage>
</organism>
<comment type="caution">
    <text evidence="3">The sequence shown here is derived from an EMBL/GenBank/DDBJ whole genome shotgun (WGS) entry which is preliminary data.</text>
</comment>
<keyword evidence="2" id="KW-0732">Signal</keyword>
<dbReference type="AlphaFoldDB" id="A0A927F6D2"/>
<sequence length="273" mass="29970">MTKQTCTLVFKRLVLSASILLSSTAFAGYVYQFEDSSGGTENVTLMVEGHQLRITSQDKGSSDMIFDASTSTMTILEHDRKRYLQLDKETVAELASQIEDAMAEMEKQLASLPPAQRKMMENMMKGKMQGMGEALPVLSFNRTGESDTKSGYDVEKVILLKDGVATSELWVADWDDVEGSEELMVSLKAMAGMFKDMMKAFSKGPMAGMIGANASSNWFGQIEDLGGIPIVTAELDASGKAKSQTSLSKVEEREIEASAFEIPKGYKKQKMKM</sequence>
<gene>
    <name evidence="3" type="ORF">IEN85_04930</name>
</gene>
<feature type="coiled-coil region" evidence="1">
    <location>
        <begin position="84"/>
        <end position="111"/>
    </location>
</feature>
<accession>A0A927F6D2</accession>
<keyword evidence="1" id="KW-0175">Coiled coil</keyword>
<dbReference type="RefSeq" id="WP_191615953.1">
    <property type="nucleotide sequence ID" value="NZ_JACYFG010000006.1"/>
</dbReference>
<protein>
    <recommendedName>
        <fullName evidence="5">DUF4412 domain-containing protein</fullName>
    </recommendedName>
</protein>
<evidence type="ECO:0000256" key="2">
    <source>
        <dbReference type="SAM" id="SignalP"/>
    </source>
</evidence>
<feature type="signal peptide" evidence="2">
    <location>
        <begin position="1"/>
        <end position="27"/>
    </location>
</feature>
<proteinExistence type="predicted"/>